<dbReference type="Gene3D" id="3.30.460.10">
    <property type="entry name" value="Beta Polymerase, domain 2"/>
    <property type="match status" value="1"/>
</dbReference>
<dbReference type="GO" id="GO:0017148">
    <property type="term" value="P:negative regulation of translation"/>
    <property type="evidence" value="ECO:0007669"/>
    <property type="project" value="UniProtKB-UniRule"/>
</dbReference>
<keyword evidence="4" id="KW-0810">Translation regulation</keyword>
<dbReference type="GO" id="GO:0043023">
    <property type="term" value="F:ribosomal large subunit binding"/>
    <property type="evidence" value="ECO:0007669"/>
    <property type="project" value="TreeGrafter"/>
</dbReference>
<comment type="subcellular location">
    <subcellularLocation>
        <location evidence="4">Cytoplasm</location>
    </subcellularLocation>
</comment>
<evidence type="ECO:0000256" key="1">
    <source>
        <dbReference type="ARBA" id="ARBA00010574"/>
    </source>
</evidence>
<dbReference type="GO" id="GO:0090071">
    <property type="term" value="P:negative regulation of ribosome biogenesis"/>
    <property type="evidence" value="ECO:0007669"/>
    <property type="project" value="UniProtKB-UniRule"/>
</dbReference>
<comment type="subunit">
    <text evidence="4">Interacts with ribosomal protein uL14 (rplN).</text>
</comment>
<dbReference type="GO" id="GO:0005737">
    <property type="term" value="C:cytoplasm"/>
    <property type="evidence" value="ECO:0007669"/>
    <property type="project" value="UniProtKB-SubCell"/>
</dbReference>
<dbReference type="SUPFAM" id="SSF81301">
    <property type="entry name" value="Nucleotidyltransferase"/>
    <property type="match status" value="1"/>
</dbReference>
<organism evidence="5 6">
    <name type="scientific">Enterovibrio nigricans DSM 22720</name>
    <dbReference type="NCBI Taxonomy" id="1121868"/>
    <lineage>
        <taxon>Bacteria</taxon>
        <taxon>Pseudomonadati</taxon>
        <taxon>Pseudomonadota</taxon>
        <taxon>Gammaproteobacteria</taxon>
        <taxon>Vibrionales</taxon>
        <taxon>Vibrionaceae</taxon>
        <taxon>Enterovibrio</taxon>
    </lineage>
</organism>
<comment type="function">
    <text evidence="4">Functions as a ribosomal silencing factor. Interacts with ribosomal protein uL14 (rplN), blocking formation of intersubunit bridge B8. Prevents association of the 30S and 50S ribosomal subunits and the formation of functional ribosomes, thus repressing translation.</text>
</comment>
<dbReference type="NCBIfam" id="TIGR00090">
    <property type="entry name" value="rsfS_iojap_ybeB"/>
    <property type="match status" value="1"/>
</dbReference>
<evidence type="ECO:0000313" key="5">
    <source>
        <dbReference type="EMBL" id="SKA47244.1"/>
    </source>
</evidence>
<dbReference type="OrthoDB" id="9793681at2"/>
<dbReference type="RefSeq" id="WP_078751183.1">
    <property type="nucleotide sequence ID" value="NZ_FUXU01000005.1"/>
</dbReference>
<gene>
    <name evidence="4" type="primary">rsfS</name>
    <name evidence="5" type="ORF">SAMN02745132_00679</name>
</gene>
<dbReference type="PANTHER" id="PTHR21043:SF0">
    <property type="entry name" value="MITOCHONDRIAL ASSEMBLY OF RIBOSOMAL LARGE SUBUNIT PROTEIN 1"/>
    <property type="match status" value="1"/>
</dbReference>
<dbReference type="Pfam" id="PF02410">
    <property type="entry name" value="RsfS"/>
    <property type="match status" value="1"/>
</dbReference>
<keyword evidence="6" id="KW-1185">Reference proteome</keyword>
<dbReference type="PANTHER" id="PTHR21043">
    <property type="entry name" value="IOJAP SUPERFAMILY ORTHOLOG"/>
    <property type="match status" value="1"/>
</dbReference>
<dbReference type="GO" id="GO:0042256">
    <property type="term" value="P:cytosolic ribosome assembly"/>
    <property type="evidence" value="ECO:0007669"/>
    <property type="project" value="UniProtKB-UniRule"/>
</dbReference>
<dbReference type="HAMAP" id="MF_01477">
    <property type="entry name" value="Iojap_RsfS"/>
    <property type="match status" value="1"/>
</dbReference>
<dbReference type="EMBL" id="FUXU01000005">
    <property type="protein sequence ID" value="SKA47244.1"/>
    <property type="molecule type" value="Genomic_DNA"/>
</dbReference>
<dbReference type="InterPro" id="IPR043519">
    <property type="entry name" value="NT_sf"/>
</dbReference>
<evidence type="ECO:0000256" key="3">
    <source>
        <dbReference type="ARBA" id="ARBA00022491"/>
    </source>
</evidence>
<dbReference type="Proteomes" id="UP000190162">
    <property type="component" value="Unassembled WGS sequence"/>
</dbReference>
<comment type="similarity">
    <text evidence="1 4">Belongs to the Iojap/RsfS family.</text>
</comment>
<dbReference type="InterPro" id="IPR004394">
    <property type="entry name" value="Iojap/RsfS/C7orf30"/>
</dbReference>
<name>A0A1T4U3J0_9GAMM</name>
<keyword evidence="3 4" id="KW-0678">Repressor</keyword>
<dbReference type="FunFam" id="3.30.460.10:FF:000004">
    <property type="entry name" value="Ribosomal silencing factor RsfS"/>
    <property type="match status" value="1"/>
</dbReference>
<accession>A0A1T4U3J0</accession>
<evidence type="ECO:0000313" key="6">
    <source>
        <dbReference type="Proteomes" id="UP000190162"/>
    </source>
</evidence>
<dbReference type="AlphaFoldDB" id="A0A1T4U3J0"/>
<reference evidence="6" key="1">
    <citation type="submission" date="2017-02" db="EMBL/GenBank/DDBJ databases">
        <authorList>
            <person name="Varghese N."/>
            <person name="Submissions S."/>
        </authorList>
    </citation>
    <scope>NUCLEOTIDE SEQUENCE [LARGE SCALE GENOMIC DNA]</scope>
    <source>
        <strain evidence="6">DSM 22720</strain>
    </source>
</reference>
<protein>
    <recommendedName>
        <fullName evidence="4">Ribosomal silencing factor RsfS</fullName>
    </recommendedName>
</protein>
<sequence length="105" mass="11896">MLPEQLQHFVVDKADDMKAADIITIDVREKSSITDFMVLCTGNSKRHVASIAEHVADEAQAANIRSLGMDGENEGEWVVLDLGDVMLHVMQDEQRQLYQLEKLWN</sequence>
<evidence type="ECO:0000256" key="2">
    <source>
        <dbReference type="ARBA" id="ARBA00022490"/>
    </source>
</evidence>
<keyword evidence="2 4" id="KW-0963">Cytoplasm</keyword>
<proteinExistence type="inferred from homology"/>
<evidence type="ECO:0000256" key="4">
    <source>
        <dbReference type="HAMAP-Rule" id="MF_01477"/>
    </source>
</evidence>